<feature type="transmembrane region" description="Helical" evidence="5">
    <location>
        <begin position="222"/>
        <end position="240"/>
    </location>
</feature>
<dbReference type="Gene3D" id="1.20.5.1930">
    <property type="match status" value="1"/>
</dbReference>
<dbReference type="Pfam" id="PF07730">
    <property type="entry name" value="HisKA_3"/>
    <property type="match status" value="1"/>
</dbReference>
<feature type="domain" description="Histidine kinase/HSP90-like ATPase" evidence="6">
    <location>
        <begin position="604"/>
        <end position="695"/>
    </location>
</feature>
<evidence type="ECO:0000313" key="7">
    <source>
        <dbReference type="EMBL" id="GAA2250255.1"/>
    </source>
</evidence>
<dbReference type="PANTHER" id="PTHR24421">
    <property type="entry name" value="NITRATE/NITRITE SENSOR PROTEIN NARX-RELATED"/>
    <property type="match status" value="1"/>
</dbReference>
<evidence type="ECO:0000256" key="3">
    <source>
        <dbReference type="ARBA" id="ARBA00023012"/>
    </source>
</evidence>
<organism evidence="7 8">
    <name type="scientific">Herbiconiux moechotypicola</name>
    <dbReference type="NCBI Taxonomy" id="637393"/>
    <lineage>
        <taxon>Bacteria</taxon>
        <taxon>Bacillati</taxon>
        <taxon>Actinomycetota</taxon>
        <taxon>Actinomycetes</taxon>
        <taxon>Micrococcales</taxon>
        <taxon>Microbacteriaceae</taxon>
        <taxon>Herbiconiux</taxon>
    </lineage>
</organism>
<dbReference type="InterPro" id="IPR003594">
    <property type="entry name" value="HATPase_dom"/>
</dbReference>
<evidence type="ECO:0000256" key="4">
    <source>
        <dbReference type="SAM" id="MobiDB-lite"/>
    </source>
</evidence>
<keyword evidence="5" id="KW-0812">Transmembrane</keyword>
<sequence>MTRRILAVSVWAISWAFAAAAIVLLIGAGLPNTPVEGVFLSQAPPRMQATFDEIGIVVAIVYGPVSALILARRPHPVGVVLAVHAVGSGLAAFGVQWGILGQSVPGLPLWGFFAFAAGWGFVPGTFMTAALPLLVTRRRIPPWQLAVVVLAGANALVAWFVSVTQQGSGVPANPFAVPDPTYQSVLPELYAALSYLGVALSFVSCAVLLARWWRARARERVAVAWLGIGQLFLTLSYLLLVLPGELDPPEWVVAVGLVAPAFGQVLYPTALLVVVLGQRLWGVEIVVSRVVLWALLSLSGVTVYLVVVVIAGGVMPAADGVWIVVPLALALAVQPARRWFQRRIDRLVYGEAADAGVLLGRIGDEVGELEPGEAGLTQVSGALRRVLRLGRVEIVSAESELRAASGAELRAEPSAPPAPSAPPQHPAPARVVALRGTDGFIGELRVWPREGQRLDRRTLTAIDDVSGLVAVAVRLVESAHALERARAELAATRAAERRAIRRELHDGLGPELAGAGFGLAAAQNLVREHPERAGILLDELGRDITRRARDLRDLAAEVSPSPLGGSSLVEGLGALADRFTVPGRRVRLRVTDARALAGDALREEVQSSLYLVAAEALSNAARHSGAGTVTIALDTVGGDARLEVADDGRGMVGAVPGVGLHSMRERATALGGTLTAEGEHLGGGTVVTLRIPLERGHRVPIGDIDP</sequence>
<comment type="caution">
    <text evidence="7">The sequence shown here is derived from an EMBL/GenBank/DDBJ whole genome shotgun (WGS) entry which is preliminary data.</text>
</comment>
<keyword evidence="5" id="KW-1133">Transmembrane helix</keyword>
<keyword evidence="1" id="KW-0808">Transferase</keyword>
<evidence type="ECO:0000256" key="2">
    <source>
        <dbReference type="ARBA" id="ARBA00022777"/>
    </source>
</evidence>
<dbReference type="SMART" id="SM00387">
    <property type="entry name" value="HATPase_c"/>
    <property type="match status" value="1"/>
</dbReference>
<feature type="transmembrane region" description="Helical" evidence="5">
    <location>
        <begin position="142"/>
        <end position="161"/>
    </location>
</feature>
<keyword evidence="5" id="KW-0472">Membrane</keyword>
<dbReference type="EMBL" id="BAAAQY010000018">
    <property type="protein sequence ID" value="GAA2250255.1"/>
    <property type="molecule type" value="Genomic_DNA"/>
</dbReference>
<proteinExistence type="predicted"/>
<feature type="transmembrane region" description="Helical" evidence="5">
    <location>
        <begin position="7"/>
        <end position="30"/>
    </location>
</feature>
<feature type="transmembrane region" description="Helical" evidence="5">
    <location>
        <begin position="77"/>
        <end position="100"/>
    </location>
</feature>
<dbReference type="RefSeq" id="WP_259481699.1">
    <property type="nucleotide sequence ID" value="NZ_BAAAQY010000018.1"/>
</dbReference>
<reference evidence="8" key="1">
    <citation type="journal article" date="2019" name="Int. J. Syst. Evol. Microbiol.">
        <title>The Global Catalogue of Microorganisms (GCM) 10K type strain sequencing project: providing services to taxonomists for standard genome sequencing and annotation.</title>
        <authorList>
            <consortium name="The Broad Institute Genomics Platform"/>
            <consortium name="The Broad Institute Genome Sequencing Center for Infectious Disease"/>
            <person name="Wu L."/>
            <person name="Ma J."/>
        </authorList>
    </citation>
    <scope>NUCLEOTIDE SEQUENCE [LARGE SCALE GENOMIC DNA]</scope>
    <source>
        <strain evidence="8">JCM 16117</strain>
    </source>
</reference>
<feature type="compositionally biased region" description="Pro residues" evidence="4">
    <location>
        <begin position="414"/>
        <end position="426"/>
    </location>
</feature>
<dbReference type="InterPro" id="IPR050482">
    <property type="entry name" value="Sensor_HK_TwoCompSys"/>
</dbReference>
<evidence type="ECO:0000256" key="1">
    <source>
        <dbReference type="ARBA" id="ARBA00022679"/>
    </source>
</evidence>
<evidence type="ECO:0000313" key="8">
    <source>
        <dbReference type="Proteomes" id="UP001500929"/>
    </source>
</evidence>
<keyword evidence="8" id="KW-1185">Reference proteome</keyword>
<accession>A0ABP5R476</accession>
<protein>
    <recommendedName>
        <fullName evidence="6">Histidine kinase/HSP90-like ATPase domain-containing protein</fullName>
    </recommendedName>
</protein>
<keyword evidence="2" id="KW-0418">Kinase</keyword>
<dbReference type="Gene3D" id="3.30.565.10">
    <property type="entry name" value="Histidine kinase-like ATPase, C-terminal domain"/>
    <property type="match status" value="1"/>
</dbReference>
<name>A0ABP5R476_9MICO</name>
<feature type="transmembrane region" description="Helical" evidence="5">
    <location>
        <begin position="112"/>
        <end position="135"/>
    </location>
</feature>
<keyword evidence="3" id="KW-0902">Two-component regulatory system</keyword>
<gene>
    <name evidence="7" type="ORF">GCM10009851_39790</name>
</gene>
<dbReference type="PANTHER" id="PTHR24421:SF58">
    <property type="entry name" value="SIGNAL TRANSDUCTION HISTIDINE-PROTEIN KINASE_PHOSPHATASE UHPB"/>
    <property type="match status" value="1"/>
</dbReference>
<dbReference type="SUPFAM" id="SSF55874">
    <property type="entry name" value="ATPase domain of HSP90 chaperone/DNA topoisomerase II/histidine kinase"/>
    <property type="match status" value="1"/>
</dbReference>
<feature type="transmembrane region" description="Helical" evidence="5">
    <location>
        <begin position="50"/>
        <end position="70"/>
    </location>
</feature>
<dbReference type="InterPro" id="IPR011712">
    <property type="entry name" value="Sig_transdc_His_kin_sub3_dim/P"/>
</dbReference>
<dbReference type="InterPro" id="IPR036890">
    <property type="entry name" value="HATPase_C_sf"/>
</dbReference>
<dbReference type="CDD" id="cd16917">
    <property type="entry name" value="HATPase_UhpB-NarQ-NarX-like"/>
    <property type="match status" value="1"/>
</dbReference>
<evidence type="ECO:0000256" key="5">
    <source>
        <dbReference type="SAM" id="Phobius"/>
    </source>
</evidence>
<feature type="transmembrane region" description="Helical" evidence="5">
    <location>
        <begin position="290"/>
        <end position="314"/>
    </location>
</feature>
<dbReference type="Pfam" id="PF02518">
    <property type="entry name" value="HATPase_c"/>
    <property type="match status" value="1"/>
</dbReference>
<dbReference type="Proteomes" id="UP001500929">
    <property type="component" value="Unassembled WGS sequence"/>
</dbReference>
<evidence type="ECO:0000259" key="6">
    <source>
        <dbReference type="SMART" id="SM00387"/>
    </source>
</evidence>
<feature type="transmembrane region" description="Helical" evidence="5">
    <location>
        <begin position="252"/>
        <end position="278"/>
    </location>
</feature>
<feature type="region of interest" description="Disordered" evidence="4">
    <location>
        <begin position="406"/>
        <end position="427"/>
    </location>
</feature>
<feature type="transmembrane region" description="Helical" evidence="5">
    <location>
        <begin position="189"/>
        <end position="210"/>
    </location>
</feature>